<dbReference type="InterPro" id="IPR002781">
    <property type="entry name" value="TM_pro_TauE-like"/>
</dbReference>
<dbReference type="PANTHER" id="PTHR30269:SF37">
    <property type="entry name" value="MEMBRANE TRANSPORTER PROTEIN"/>
    <property type="match status" value="1"/>
</dbReference>
<dbReference type="AlphaFoldDB" id="A0A845BGK0"/>
<dbReference type="EMBL" id="WSSB01000002">
    <property type="protein sequence ID" value="MXR35867.1"/>
    <property type="molecule type" value="Genomic_DNA"/>
</dbReference>
<keyword evidence="5 8" id="KW-0812">Transmembrane</keyword>
<feature type="transmembrane region" description="Helical" evidence="8">
    <location>
        <begin position="108"/>
        <end position="129"/>
    </location>
</feature>
<keyword evidence="6 8" id="KW-1133">Transmembrane helix</keyword>
<organism evidence="9 10">
    <name type="scientific">Craterilacuibacter sinensis</name>
    <dbReference type="NCBI Taxonomy" id="2686017"/>
    <lineage>
        <taxon>Bacteria</taxon>
        <taxon>Pseudomonadati</taxon>
        <taxon>Pseudomonadota</taxon>
        <taxon>Betaproteobacteria</taxon>
        <taxon>Neisseriales</taxon>
        <taxon>Neisseriaceae</taxon>
        <taxon>Craterilacuibacter</taxon>
    </lineage>
</organism>
<comment type="similarity">
    <text evidence="2 8">Belongs to the 4-toluene sulfonate uptake permease (TSUP) (TC 2.A.102) family.</text>
</comment>
<gene>
    <name evidence="9" type="ORF">GQF02_02615</name>
</gene>
<evidence type="ECO:0000313" key="10">
    <source>
        <dbReference type="Proteomes" id="UP000467214"/>
    </source>
</evidence>
<evidence type="ECO:0000313" key="9">
    <source>
        <dbReference type="EMBL" id="MXR35867.1"/>
    </source>
</evidence>
<comment type="subcellular location">
    <subcellularLocation>
        <location evidence="1 8">Cell membrane</location>
        <topology evidence="1 8">Multi-pass membrane protein</topology>
    </subcellularLocation>
</comment>
<keyword evidence="7 8" id="KW-0472">Membrane</keyword>
<evidence type="ECO:0000256" key="1">
    <source>
        <dbReference type="ARBA" id="ARBA00004651"/>
    </source>
</evidence>
<feature type="transmembrane region" description="Helical" evidence="8">
    <location>
        <begin position="149"/>
        <end position="169"/>
    </location>
</feature>
<feature type="transmembrane region" description="Helical" evidence="8">
    <location>
        <begin position="35"/>
        <end position="53"/>
    </location>
</feature>
<evidence type="ECO:0000256" key="2">
    <source>
        <dbReference type="ARBA" id="ARBA00009142"/>
    </source>
</evidence>
<sequence>MSALLAWPLASVIQGGLLAAVVALAAYLQSLTGFAFGLVLLALSTQLGLLSIADASQLVNSLTLAGALLLLWRGRLAPDWRLFAWGVLPALPMVPLGLWLLGALSGDAIYWLGKLLGLVVVLSSLTILWPPPLATLAGKRWVKLGCGALSGLMGGLFATAGPPLVLLFYQLGLPAERVRDTLMLVFAGCGLLRLLVSVPGGVFNPDLLLPTLFLLPVYWGASRLGLHRGAASKGPGLRRLVALLLLGSGLAMLA</sequence>
<evidence type="ECO:0000256" key="3">
    <source>
        <dbReference type="ARBA" id="ARBA00022448"/>
    </source>
</evidence>
<accession>A0A845BGK0</accession>
<dbReference type="Proteomes" id="UP000467214">
    <property type="component" value="Unassembled WGS sequence"/>
</dbReference>
<comment type="caution">
    <text evidence="9">The sequence shown here is derived from an EMBL/GenBank/DDBJ whole genome shotgun (WGS) entry which is preliminary data.</text>
</comment>
<feature type="transmembrane region" description="Helical" evidence="8">
    <location>
        <begin position="181"/>
        <end position="201"/>
    </location>
</feature>
<dbReference type="InterPro" id="IPR052017">
    <property type="entry name" value="TSUP"/>
</dbReference>
<evidence type="ECO:0000256" key="6">
    <source>
        <dbReference type="ARBA" id="ARBA00022989"/>
    </source>
</evidence>
<evidence type="ECO:0000256" key="4">
    <source>
        <dbReference type="ARBA" id="ARBA00022475"/>
    </source>
</evidence>
<evidence type="ECO:0000256" key="8">
    <source>
        <dbReference type="RuleBase" id="RU363041"/>
    </source>
</evidence>
<name>A0A845BGK0_9NEIS</name>
<evidence type="ECO:0000256" key="5">
    <source>
        <dbReference type="ARBA" id="ARBA00022692"/>
    </source>
</evidence>
<reference evidence="9 10" key="1">
    <citation type="submission" date="2019-12" db="EMBL/GenBank/DDBJ databases">
        <title>Neisseriaceae gen. nov. sp. Genome sequencing and assembly.</title>
        <authorList>
            <person name="Liu Z."/>
            <person name="Li A."/>
        </authorList>
    </citation>
    <scope>NUCLEOTIDE SEQUENCE [LARGE SCALE GENOMIC DNA]</scope>
    <source>
        <strain evidence="9 10">B2N2-7</strain>
    </source>
</reference>
<dbReference type="PANTHER" id="PTHR30269">
    <property type="entry name" value="TRANSMEMBRANE PROTEIN YFCA"/>
    <property type="match status" value="1"/>
</dbReference>
<evidence type="ECO:0000256" key="7">
    <source>
        <dbReference type="ARBA" id="ARBA00023136"/>
    </source>
</evidence>
<feature type="transmembrane region" description="Helical" evidence="8">
    <location>
        <begin position="58"/>
        <end position="76"/>
    </location>
</feature>
<keyword evidence="10" id="KW-1185">Reference proteome</keyword>
<dbReference type="Pfam" id="PF01925">
    <property type="entry name" value="TauE"/>
    <property type="match status" value="1"/>
</dbReference>
<protein>
    <recommendedName>
        <fullName evidence="8">Probable membrane transporter protein</fullName>
    </recommendedName>
</protein>
<feature type="transmembrane region" description="Helical" evidence="8">
    <location>
        <begin position="82"/>
        <end position="101"/>
    </location>
</feature>
<dbReference type="GO" id="GO:0005886">
    <property type="term" value="C:plasma membrane"/>
    <property type="evidence" value="ECO:0007669"/>
    <property type="project" value="UniProtKB-SubCell"/>
</dbReference>
<keyword evidence="4 8" id="KW-1003">Cell membrane</keyword>
<keyword evidence="3" id="KW-0813">Transport</keyword>
<dbReference type="RefSeq" id="WP_160794649.1">
    <property type="nucleotide sequence ID" value="NZ_WSSB01000002.1"/>
</dbReference>
<proteinExistence type="inferred from homology"/>